<evidence type="ECO:0000313" key="2">
    <source>
        <dbReference type="Proteomes" id="UP000663193"/>
    </source>
</evidence>
<accession>A0A7U2HW79</accession>
<gene>
    <name evidence="1" type="ORF">JI435_403220</name>
</gene>
<dbReference type="Proteomes" id="UP000663193">
    <property type="component" value="Chromosome 2"/>
</dbReference>
<reference evidence="2" key="1">
    <citation type="journal article" date="2021" name="BMC Genomics">
        <title>Chromosome-level genome assembly and manually-curated proteome of model necrotroph Parastagonospora nodorum Sn15 reveals a genome-wide trove of candidate effector homologs, and redundancy of virulence-related functions within an accessory chromosome.</title>
        <authorList>
            <person name="Bertazzoni S."/>
            <person name="Jones D.A.B."/>
            <person name="Phan H.T."/>
            <person name="Tan K.-C."/>
            <person name="Hane J.K."/>
        </authorList>
    </citation>
    <scope>NUCLEOTIDE SEQUENCE [LARGE SCALE GENOMIC DNA]</scope>
    <source>
        <strain evidence="2">SN15 / ATCC MYA-4574 / FGSC 10173)</strain>
    </source>
</reference>
<keyword evidence="2" id="KW-1185">Reference proteome</keyword>
<proteinExistence type="predicted"/>
<dbReference type="AlphaFoldDB" id="A0A7U2HW79"/>
<evidence type="ECO:0000313" key="1">
    <source>
        <dbReference type="EMBL" id="QRC92968.1"/>
    </source>
</evidence>
<organism evidence="1 2">
    <name type="scientific">Phaeosphaeria nodorum (strain SN15 / ATCC MYA-4574 / FGSC 10173)</name>
    <name type="common">Glume blotch fungus</name>
    <name type="synonym">Parastagonospora nodorum</name>
    <dbReference type="NCBI Taxonomy" id="321614"/>
    <lineage>
        <taxon>Eukaryota</taxon>
        <taxon>Fungi</taxon>
        <taxon>Dikarya</taxon>
        <taxon>Ascomycota</taxon>
        <taxon>Pezizomycotina</taxon>
        <taxon>Dothideomycetes</taxon>
        <taxon>Pleosporomycetidae</taxon>
        <taxon>Pleosporales</taxon>
        <taxon>Pleosporineae</taxon>
        <taxon>Phaeosphaeriaceae</taxon>
        <taxon>Parastagonospora</taxon>
    </lineage>
</organism>
<name>A0A7U2HW79_PHANO</name>
<sequence length="33" mass="3963">MHRTAVYVYMLTMKRSTGLMRSLHHRRSTSTPR</sequence>
<dbReference type="VEuPathDB" id="FungiDB:JI435_403220"/>
<protein>
    <submittedName>
        <fullName evidence="1">Uncharacterized protein</fullName>
    </submittedName>
</protein>
<dbReference type="EMBL" id="CP069024">
    <property type="protein sequence ID" value="QRC92968.1"/>
    <property type="molecule type" value="Genomic_DNA"/>
</dbReference>